<evidence type="ECO:0000256" key="7">
    <source>
        <dbReference type="ARBA" id="ARBA00022692"/>
    </source>
</evidence>
<feature type="transmembrane region" description="Helical" evidence="12">
    <location>
        <begin position="6"/>
        <end position="24"/>
    </location>
</feature>
<evidence type="ECO:0000256" key="12">
    <source>
        <dbReference type="SAM" id="Phobius"/>
    </source>
</evidence>
<keyword evidence="5" id="KW-0997">Cell inner membrane</keyword>
<keyword evidence="4" id="KW-0444">Lipid biosynthesis</keyword>
<evidence type="ECO:0000256" key="1">
    <source>
        <dbReference type="ARBA" id="ARBA00004651"/>
    </source>
</evidence>
<dbReference type="GO" id="GO:0009103">
    <property type="term" value="P:lipopolysaccharide biosynthetic process"/>
    <property type="evidence" value="ECO:0007669"/>
    <property type="project" value="UniProtKB-KW"/>
</dbReference>
<dbReference type="Proteomes" id="UP000476064">
    <property type="component" value="Chromosome"/>
</dbReference>
<dbReference type="SUPFAM" id="SSF103481">
    <property type="entry name" value="Multidrug resistance efflux transporter EmrE"/>
    <property type="match status" value="2"/>
</dbReference>
<dbReference type="RefSeq" id="WP_162359117.1">
    <property type="nucleotide sequence ID" value="NZ_CP048209.1"/>
</dbReference>
<organism evidence="14 15">
    <name type="scientific">Paenibacillus lycopersici</name>
    <dbReference type="NCBI Taxonomy" id="2704462"/>
    <lineage>
        <taxon>Bacteria</taxon>
        <taxon>Bacillati</taxon>
        <taxon>Bacillota</taxon>
        <taxon>Bacilli</taxon>
        <taxon>Bacillales</taxon>
        <taxon>Paenibacillaceae</taxon>
        <taxon>Paenibacillus</taxon>
    </lineage>
</organism>
<keyword evidence="6" id="KW-0441">Lipid A biosynthesis</keyword>
<keyword evidence="8" id="KW-0448">Lipopolysaccharide biosynthesis</keyword>
<dbReference type="AlphaFoldDB" id="A0A6C0G009"/>
<feature type="transmembrane region" description="Helical" evidence="12">
    <location>
        <begin position="120"/>
        <end position="138"/>
    </location>
</feature>
<feature type="transmembrane region" description="Helical" evidence="12">
    <location>
        <begin position="57"/>
        <end position="82"/>
    </location>
</feature>
<dbReference type="InterPro" id="IPR000390">
    <property type="entry name" value="Small_drug/metabolite_transptr"/>
</dbReference>
<feature type="domain" description="EamA" evidence="13">
    <location>
        <begin position="148"/>
        <end position="276"/>
    </location>
</feature>
<keyword evidence="11 12" id="KW-0472">Membrane</keyword>
<evidence type="ECO:0000256" key="8">
    <source>
        <dbReference type="ARBA" id="ARBA00022985"/>
    </source>
</evidence>
<evidence type="ECO:0000256" key="6">
    <source>
        <dbReference type="ARBA" id="ARBA00022556"/>
    </source>
</evidence>
<keyword evidence="3" id="KW-1003">Cell membrane</keyword>
<protein>
    <submittedName>
        <fullName evidence="14">EamA family transporter</fullName>
    </submittedName>
</protein>
<dbReference type="EMBL" id="CP048209">
    <property type="protein sequence ID" value="QHT62686.1"/>
    <property type="molecule type" value="Genomic_DNA"/>
</dbReference>
<dbReference type="Gene3D" id="1.10.3730.20">
    <property type="match status" value="2"/>
</dbReference>
<dbReference type="InterPro" id="IPR000620">
    <property type="entry name" value="EamA_dom"/>
</dbReference>
<keyword evidence="9 12" id="KW-1133">Transmembrane helix</keyword>
<proteinExistence type="inferred from homology"/>
<evidence type="ECO:0000313" key="14">
    <source>
        <dbReference type="EMBL" id="QHT62686.1"/>
    </source>
</evidence>
<evidence type="ECO:0000256" key="9">
    <source>
        <dbReference type="ARBA" id="ARBA00022989"/>
    </source>
</evidence>
<feature type="transmembrane region" description="Helical" evidence="12">
    <location>
        <begin position="208"/>
        <end position="226"/>
    </location>
</feature>
<evidence type="ECO:0000256" key="2">
    <source>
        <dbReference type="ARBA" id="ARBA00007362"/>
    </source>
</evidence>
<evidence type="ECO:0000256" key="10">
    <source>
        <dbReference type="ARBA" id="ARBA00023098"/>
    </source>
</evidence>
<evidence type="ECO:0000259" key="13">
    <source>
        <dbReference type="Pfam" id="PF00892"/>
    </source>
</evidence>
<feature type="transmembrane region" description="Helical" evidence="12">
    <location>
        <begin position="145"/>
        <end position="163"/>
    </location>
</feature>
<dbReference type="GO" id="GO:0022857">
    <property type="term" value="F:transmembrane transporter activity"/>
    <property type="evidence" value="ECO:0007669"/>
    <property type="project" value="InterPro"/>
</dbReference>
<dbReference type="InterPro" id="IPR037185">
    <property type="entry name" value="EmrE-like"/>
</dbReference>
<evidence type="ECO:0000256" key="3">
    <source>
        <dbReference type="ARBA" id="ARBA00022475"/>
    </source>
</evidence>
<dbReference type="PANTHER" id="PTHR30561:SF9">
    <property type="entry name" value="4-AMINO-4-DEOXY-L-ARABINOSE-PHOSPHOUNDECAPRENOL FLIPPASE SUBUNIT ARNF-RELATED"/>
    <property type="match status" value="1"/>
</dbReference>
<dbReference type="Pfam" id="PF00892">
    <property type="entry name" value="EamA"/>
    <property type="match status" value="2"/>
</dbReference>
<comment type="subcellular location">
    <subcellularLocation>
        <location evidence="1">Cell membrane</location>
        <topology evidence="1">Multi-pass membrane protein</topology>
    </subcellularLocation>
</comment>
<dbReference type="KEGG" id="plyc:GXP70_23710"/>
<gene>
    <name evidence="14" type="ORF">GXP70_23710</name>
</gene>
<comment type="similarity">
    <text evidence="2">Belongs to the EamA transporter family.</text>
</comment>
<feature type="transmembrane region" description="Helical" evidence="12">
    <location>
        <begin position="33"/>
        <end position="51"/>
    </location>
</feature>
<dbReference type="GO" id="GO:0005886">
    <property type="term" value="C:plasma membrane"/>
    <property type="evidence" value="ECO:0007669"/>
    <property type="project" value="UniProtKB-SubCell"/>
</dbReference>
<evidence type="ECO:0000313" key="15">
    <source>
        <dbReference type="Proteomes" id="UP000476064"/>
    </source>
</evidence>
<reference evidence="14 15" key="1">
    <citation type="submission" date="2020-01" db="EMBL/GenBank/DDBJ databases">
        <title>Paenibacillus sp. nov., isolated from tomato rhizosphere.</title>
        <authorList>
            <person name="Weon H.-Y."/>
            <person name="Lee S.A."/>
        </authorList>
    </citation>
    <scope>NUCLEOTIDE SEQUENCE [LARGE SCALE GENOMIC DNA]</scope>
    <source>
        <strain evidence="14 15">12200R-189</strain>
    </source>
</reference>
<keyword evidence="7 12" id="KW-0812">Transmembrane</keyword>
<sequence>MSVSAVSIGLVLLSGLFHAAWNLMAKSSVDKNVFLWYCQLIPIAGFMPWAILNCREASFTIGAVLLLTASAAIHGGYTLLLAKAYTVGDLSQAYPIMRGTSPLLVPIVSVAWFHESLSPAGWAGIALILAGIAAINGLRLSASPAVTFYAVAVGLCIAAYTLADRQALAFVKPPLLNEVTNVGNFIALSFTAWRPAAMRTEWRLNKRSIIGAAVLAPTGYMLFLYAQQGGPLAVLAPMREIGTVFGTVLAVAVLREQQGMRRTTASVFITAGIICLGFM</sequence>
<evidence type="ECO:0000256" key="5">
    <source>
        <dbReference type="ARBA" id="ARBA00022519"/>
    </source>
</evidence>
<name>A0A6C0G009_9BACL</name>
<feature type="domain" description="EamA" evidence="13">
    <location>
        <begin position="8"/>
        <end position="136"/>
    </location>
</feature>
<accession>A0A6C0G009</accession>
<evidence type="ECO:0000256" key="11">
    <source>
        <dbReference type="ARBA" id="ARBA00023136"/>
    </source>
</evidence>
<evidence type="ECO:0000256" key="4">
    <source>
        <dbReference type="ARBA" id="ARBA00022516"/>
    </source>
</evidence>
<keyword evidence="10" id="KW-0443">Lipid metabolism</keyword>
<dbReference type="PANTHER" id="PTHR30561">
    <property type="entry name" value="SMR FAMILY PROTON-DEPENDENT DRUG EFFLUX TRANSPORTER SUGE"/>
    <property type="match status" value="1"/>
</dbReference>
<feature type="transmembrane region" description="Helical" evidence="12">
    <location>
        <begin position="232"/>
        <end position="254"/>
    </location>
</feature>
<feature type="transmembrane region" description="Helical" evidence="12">
    <location>
        <begin position="94"/>
        <end position="114"/>
    </location>
</feature>
<keyword evidence="15" id="KW-1185">Reference proteome</keyword>